<evidence type="ECO:0000313" key="4">
    <source>
        <dbReference type="Proteomes" id="UP000198718"/>
    </source>
</evidence>
<dbReference type="AlphaFoldDB" id="A0A1G8X3T5"/>
<protein>
    <submittedName>
        <fullName evidence="3">Copper amine oxidase N-terminal domain-containing protein</fullName>
    </submittedName>
</protein>
<dbReference type="RefSeq" id="WP_176761983.1">
    <property type="nucleotide sequence ID" value="NZ_FNFP01000001.1"/>
</dbReference>
<dbReference type="Proteomes" id="UP000198718">
    <property type="component" value="Unassembled WGS sequence"/>
</dbReference>
<keyword evidence="4" id="KW-1185">Reference proteome</keyword>
<dbReference type="InterPro" id="IPR036582">
    <property type="entry name" value="Mao_N_sf"/>
</dbReference>
<evidence type="ECO:0000256" key="1">
    <source>
        <dbReference type="SAM" id="MobiDB-lite"/>
    </source>
</evidence>
<evidence type="ECO:0000313" key="3">
    <source>
        <dbReference type="EMBL" id="SDJ84430.1"/>
    </source>
</evidence>
<dbReference type="InterPro" id="IPR012854">
    <property type="entry name" value="Cu_amine_oxidase-like_N"/>
</dbReference>
<sequence length="244" mass="27643">MKKKYPITKQVGTLALGIIIGMMLMIPAVASASNTSITASLANHITMYFNGEAKSLPEGYDLLTYQGRTYTPARFVAEELGAEVDWDGKTHSIYITYDEKTEEATDDQRDEPQEKPQPKKDYKALPLTKISPEAQVMLTTVVLDNKATTVYLEIEGRSNTPIQLRQSTAKLEVDGRVYTQEKLTNIVNPIDDRWYHDIRNEQRTSGWIKFPEIDPDTENLSLYLQLINNDGSNEVTEFEFNIAL</sequence>
<accession>A0A1G8X3T5</accession>
<name>A0A1G8X3T5_9FIRM</name>
<dbReference type="SUPFAM" id="SSF55383">
    <property type="entry name" value="Copper amine oxidase, domain N"/>
    <property type="match status" value="1"/>
</dbReference>
<dbReference type="EMBL" id="FNFP01000001">
    <property type="protein sequence ID" value="SDJ84430.1"/>
    <property type="molecule type" value="Genomic_DNA"/>
</dbReference>
<gene>
    <name evidence="3" type="ORF">SAMN05660472_00091</name>
</gene>
<dbReference type="STRING" id="393762.SAMN05660472_00091"/>
<proteinExistence type="predicted"/>
<reference evidence="3 4" key="1">
    <citation type="submission" date="2016-10" db="EMBL/GenBank/DDBJ databases">
        <authorList>
            <person name="de Groot N.N."/>
        </authorList>
    </citation>
    <scope>NUCLEOTIDE SEQUENCE [LARGE SCALE GENOMIC DNA]</scope>
    <source>
        <strain evidence="3 4">DSM 18346</strain>
    </source>
</reference>
<dbReference type="Pfam" id="PF07833">
    <property type="entry name" value="Cu_amine_oxidN1"/>
    <property type="match status" value="1"/>
</dbReference>
<feature type="domain" description="Copper amine oxidase-like N-terminal" evidence="2">
    <location>
        <begin position="63"/>
        <end position="105"/>
    </location>
</feature>
<feature type="region of interest" description="Disordered" evidence="1">
    <location>
        <begin position="98"/>
        <end position="122"/>
    </location>
</feature>
<dbReference type="Gene3D" id="3.30.457.10">
    <property type="entry name" value="Copper amine oxidase-like, N-terminal domain"/>
    <property type="match status" value="1"/>
</dbReference>
<organism evidence="3 4">
    <name type="scientific">Natronincola ferrireducens</name>
    <dbReference type="NCBI Taxonomy" id="393762"/>
    <lineage>
        <taxon>Bacteria</taxon>
        <taxon>Bacillati</taxon>
        <taxon>Bacillota</taxon>
        <taxon>Clostridia</taxon>
        <taxon>Peptostreptococcales</taxon>
        <taxon>Natronincolaceae</taxon>
        <taxon>Natronincola</taxon>
    </lineage>
</organism>
<evidence type="ECO:0000259" key="2">
    <source>
        <dbReference type="Pfam" id="PF07833"/>
    </source>
</evidence>